<keyword evidence="4" id="KW-0813">Transport</keyword>
<evidence type="ECO:0000256" key="9">
    <source>
        <dbReference type="SAM" id="MobiDB-lite"/>
    </source>
</evidence>
<dbReference type="GO" id="GO:0015031">
    <property type="term" value="P:protein transport"/>
    <property type="evidence" value="ECO:0007669"/>
    <property type="project" value="UniProtKB-KW"/>
</dbReference>
<dbReference type="InterPro" id="IPR051472">
    <property type="entry name" value="T3SS_Stator/FliH"/>
</dbReference>
<dbReference type="Proteomes" id="UP000199399">
    <property type="component" value="Unassembled WGS sequence"/>
</dbReference>
<keyword evidence="11" id="KW-0282">Flagellum</keyword>
<organism evidence="11 12">
    <name type="scientific">Sulfitobacter delicatus</name>
    <dbReference type="NCBI Taxonomy" id="218672"/>
    <lineage>
        <taxon>Bacteria</taxon>
        <taxon>Pseudomonadati</taxon>
        <taxon>Pseudomonadota</taxon>
        <taxon>Alphaproteobacteria</taxon>
        <taxon>Rhodobacterales</taxon>
        <taxon>Roseobacteraceae</taxon>
        <taxon>Sulfitobacter</taxon>
    </lineage>
</organism>
<dbReference type="RefSeq" id="WP_167356435.1">
    <property type="nucleotide sequence ID" value="NZ_FNBP01000008.1"/>
</dbReference>
<dbReference type="GO" id="GO:0044781">
    <property type="term" value="P:bacterial-type flagellum organization"/>
    <property type="evidence" value="ECO:0007669"/>
    <property type="project" value="UniProtKB-KW"/>
</dbReference>
<feature type="region of interest" description="Disordered" evidence="9">
    <location>
        <begin position="1"/>
        <end position="24"/>
    </location>
</feature>
<evidence type="ECO:0000256" key="7">
    <source>
        <dbReference type="ARBA" id="ARBA00023225"/>
    </source>
</evidence>
<evidence type="ECO:0000313" key="11">
    <source>
        <dbReference type="EMBL" id="SDG47272.1"/>
    </source>
</evidence>
<keyword evidence="8" id="KW-0175">Coiled coil</keyword>
<evidence type="ECO:0000256" key="4">
    <source>
        <dbReference type="ARBA" id="ARBA00022448"/>
    </source>
</evidence>
<evidence type="ECO:0000256" key="5">
    <source>
        <dbReference type="ARBA" id="ARBA00022795"/>
    </source>
</evidence>
<gene>
    <name evidence="11" type="ORF">SAMN04489759_10823</name>
</gene>
<feature type="domain" description="Flagellar assembly protein FliH/Type III secretion system HrpE" evidence="10">
    <location>
        <begin position="70"/>
        <end position="192"/>
    </location>
</feature>
<dbReference type="GO" id="GO:0005829">
    <property type="term" value="C:cytosol"/>
    <property type="evidence" value="ECO:0007669"/>
    <property type="project" value="TreeGrafter"/>
</dbReference>
<evidence type="ECO:0000256" key="8">
    <source>
        <dbReference type="SAM" id="Coils"/>
    </source>
</evidence>
<name>A0A1G7UI90_9RHOB</name>
<sequence>MISTLKLRNFDEDPNGTGRVQDPDLPTAEEIEAKIKKAHKQGHIEGYLQGADAGRAEMHKQMQAEHAEMAEKLAQELARLATSSKEHNEALVAQVVGFTLQTCEIVLPEVIERLSIERVKKTVTQSLKMAIGSSRIKVRLSPATLEQIGPELRNRAAYYKCDGALDVQADPAIADGDARMEWDHGSLDYGFKKICDRLLAELRETHRRALEAQKEKDGHG</sequence>
<dbReference type="PANTHER" id="PTHR34982">
    <property type="entry name" value="YOP PROTEINS TRANSLOCATION PROTEIN L"/>
    <property type="match status" value="1"/>
</dbReference>
<comment type="function">
    <text evidence="1">Needed for flagellar regrowth and assembly.</text>
</comment>
<dbReference type="AlphaFoldDB" id="A0A1G7UI90"/>
<keyword evidence="5" id="KW-1005">Bacterial flagellum biogenesis</keyword>
<keyword evidence="6" id="KW-0653">Protein transport</keyword>
<evidence type="ECO:0000259" key="10">
    <source>
        <dbReference type="Pfam" id="PF02108"/>
    </source>
</evidence>
<evidence type="ECO:0000256" key="6">
    <source>
        <dbReference type="ARBA" id="ARBA00022927"/>
    </source>
</evidence>
<comment type="similarity">
    <text evidence="2">Belongs to the FliH family.</text>
</comment>
<dbReference type="InterPro" id="IPR018035">
    <property type="entry name" value="Flagellar_FliH/T3SS_HrpE"/>
</dbReference>
<keyword evidence="11" id="KW-0969">Cilium</keyword>
<keyword evidence="11" id="KW-0966">Cell projection</keyword>
<protein>
    <recommendedName>
        <fullName evidence="3">Flagellar assembly protein FliH</fullName>
    </recommendedName>
</protein>
<dbReference type="PANTHER" id="PTHR34982:SF1">
    <property type="entry name" value="FLAGELLAR ASSEMBLY PROTEIN FLIH"/>
    <property type="match status" value="1"/>
</dbReference>
<keyword evidence="12" id="KW-1185">Reference proteome</keyword>
<dbReference type="EMBL" id="FNBP01000008">
    <property type="protein sequence ID" value="SDG47272.1"/>
    <property type="molecule type" value="Genomic_DNA"/>
</dbReference>
<keyword evidence="7" id="KW-1006">Bacterial flagellum protein export</keyword>
<accession>A0A1G7UI90</accession>
<dbReference type="STRING" id="218672.SAMN04489759_10823"/>
<evidence type="ECO:0000313" key="12">
    <source>
        <dbReference type="Proteomes" id="UP000199399"/>
    </source>
</evidence>
<dbReference type="Pfam" id="PF02108">
    <property type="entry name" value="FliH"/>
    <property type="match status" value="1"/>
</dbReference>
<evidence type="ECO:0000256" key="3">
    <source>
        <dbReference type="ARBA" id="ARBA00016507"/>
    </source>
</evidence>
<evidence type="ECO:0000256" key="2">
    <source>
        <dbReference type="ARBA" id="ARBA00006602"/>
    </source>
</evidence>
<reference evidence="12" key="1">
    <citation type="submission" date="2016-10" db="EMBL/GenBank/DDBJ databases">
        <authorList>
            <person name="Varghese N."/>
            <person name="Submissions S."/>
        </authorList>
    </citation>
    <scope>NUCLEOTIDE SEQUENCE [LARGE SCALE GENOMIC DNA]</scope>
    <source>
        <strain evidence="12">DSM 16477</strain>
    </source>
</reference>
<proteinExistence type="inferred from homology"/>
<evidence type="ECO:0000256" key="1">
    <source>
        <dbReference type="ARBA" id="ARBA00003041"/>
    </source>
</evidence>
<feature type="coiled-coil region" evidence="8">
    <location>
        <begin position="59"/>
        <end position="90"/>
    </location>
</feature>